<gene>
    <name evidence="2" type="ORF">GWK47_004037</name>
</gene>
<dbReference type="EMBL" id="JACEEZ010003582">
    <property type="protein sequence ID" value="KAG0727267.1"/>
    <property type="molecule type" value="Genomic_DNA"/>
</dbReference>
<dbReference type="Proteomes" id="UP000770661">
    <property type="component" value="Unassembled WGS sequence"/>
</dbReference>
<evidence type="ECO:0000313" key="2">
    <source>
        <dbReference type="EMBL" id="KAG0727267.1"/>
    </source>
</evidence>
<proteinExistence type="predicted"/>
<accession>A0A8J4YHC5</accession>
<reference evidence="2" key="1">
    <citation type="submission" date="2020-07" db="EMBL/GenBank/DDBJ databases">
        <title>The High-quality genome of the commercially important snow crab, Chionoecetes opilio.</title>
        <authorList>
            <person name="Jeong J.-H."/>
            <person name="Ryu S."/>
        </authorList>
    </citation>
    <scope>NUCLEOTIDE SEQUENCE</scope>
    <source>
        <strain evidence="2">MADBK_172401_WGS</strain>
        <tissue evidence="2">Digestive gland</tissue>
    </source>
</reference>
<evidence type="ECO:0000313" key="3">
    <source>
        <dbReference type="Proteomes" id="UP000770661"/>
    </source>
</evidence>
<name>A0A8J4YHC5_CHIOP</name>
<organism evidence="2 3">
    <name type="scientific">Chionoecetes opilio</name>
    <name type="common">Atlantic snow crab</name>
    <name type="synonym">Cancer opilio</name>
    <dbReference type="NCBI Taxonomy" id="41210"/>
    <lineage>
        <taxon>Eukaryota</taxon>
        <taxon>Metazoa</taxon>
        <taxon>Ecdysozoa</taxon>
        <taxon>Arthropoda</taxon>
        <taxon>Crustacea</taxon>
        <taxon>Multicrustacea</taxon>
        <taxon>Malacostraca</taxon>
        <taxon>Eumalacostraca</taxon>
        <taxon>Eucarida</taxon>
        <taxon>Decapoda</taxon>
        <taxon>Pleocyemata</taxon>
        <taxon>Brachyura</taxon>
        <taxon>Eubrachyura</taxon>
        <taxon>Majoidea</taxon>
        <taxon>Majidae</taxon>
        <taxon>Chionoecetes</taxon>
    </lineage>
</organism>
<dbReference type="OrthoDB" id="6774905at2759"/>
<keyword evidence="3" id="KW-1185">Reference proteome</keyword>
<feature type="region of interest" description="Disordered" evidence="1">
    <location>
        <begin position="1"/>
        <end position="21"/>
    </location>
</feature>
<evidence type="ECO:0000256" key="1">
    <source>
        <dbReference type="SAM" id="MobiDB-lite"/>
    </source>
</evidence>
<protein>
    <submittedName>
        <fullName evidence="2">Uncharacterized protein</fullName>
    </submittedName>
</protein>
<sequence length="256" mass="28405">MSFTPRHPTPAAETGPVSSSNRKWERPAAFLPVVNHILELVVHAVFVRVLGCSSSPEHLLFKRFQNPMGSIDREGFGTGIMVEEVATVLEESRMRLFDGLFKSFKSVRTFAMTTGNWSNLSSFFLGGPLPVEFDSLLLEQCTRPMDVKSPLLLQDLDVPGPVPLDEEGERGLQRLCLFVVRVYAKGPGLRLLSRFKPLDSTSNSSRPSAPKDKIDPEIGDVALSKLSSHLWYCQKNWLGCPSSTSDVSCETQKRHG</sequence>
<dbReference type="AlphaFoldDB" id="A0A8J4YHC5"/>
<comment type="caution">
    <text evidence="2">The sequence shown here is derived from an EMBL/GenBank/DDBJ whole genome shotgun (WGS) entry which is preliminary data.</text>
</comment>